<evidence type="ECO:0000259" key="7">
    <source>
        <dbReference type="Pfam" id="PF08546"/>
    </source>
</evidence>
<dbReference type="AlphaFoldDB" id="A0A2A4H0J5"/>
<comment type="function">
    <text evidence="5">Catalyzes the NADPH-dependent reduction of ketopantoate into pantoic acid.</text>
</comment>
<dbReference type="SUPFAM" id="SSF51735">
    <property type="entry name" value="NAD(P)-binding Rossmann-fold domains"/>
    <property type="match status" value="1"/>
</dbReference>
<accession>A0A2A4H0J5</accession>
<sequence>MTRIAVIGPGAVGASIAVALSDQYEVTLLGRRHQTLTFEDYADQTTRTLSVNALQEATEPFDLIFIAVKTHQLANVIGKLPALTHDKTTLILAQNGYGMLEQLKDYHAYQAVVYVSGQKKGNHVTHFRDYKLHLQSDAITEQLARAFSATKLKLVLETHIQQAIWYKLIVNLGINTVTALGRDTARVLKDERMAELCRQLLIEGEQVARAEGIHFDADFVTSIMNIYAGYPDEMGTSMYYDTMNQHPLEVEAIQGYIYRRAKAHQLDTPHLETIYNLLAYQNQSRL</sequence>
<evidence type="ECO:0000256" key="1">
    <source>
        <dbReference type="ARBA" id="ARBA00007870"/>
    </source>
</evidence>
<evidence type="ECO:0000259" key="6">
    <source>
        <dbReference type="Pfam" id="PF02558"/>
    </source>
</evidence>
<dbReference type="InterPro" id="IPR051402">
    <property type="entry name" value="KPR-Related"/>
</dbReference>
<dbReference type="GO" id="GO:0008677">
    <property type="term" value="F:2-dehydropantoate 2-reductase activity"/>
    <property type="evidence" value="ECO:0007669"/>
    <property type="project" value="UniProtKB-EC"/>
</dbReference>
<dbReference type="NCBIfam" id="TIGR00745">
    <property type="entry name" value="apbA_panE"/>
    <property type="match status" value="1"/>
</dbReference>
<evidence type="ECO:0000256" key="4">
    <source>
        <dbReference type="ARBA" id="ARBA00048640"/>
    </source>
</evidence>
<dbReference type="InterPro" id="IPR013328">
    <property type="entry name" value="6PGD_dom2"/>
</dbReference>
<dbReference type="InterPro" id="IPR013752">
    <property type="entry name" value="KPA_reductase"/>
</dbReference>
<evidence type="ECO:0000313" key="9">
    <source>
        <dbReference type="Proteomes" id="UP000218335"/>
    </source>
</evidence>
<reference evidence="8 9" key="1">
    <citation type="journal article" date="2017" name="PLoS ONE">
        <title>Development of a real-time PCR for detection of Staphylococcus pseudintermedius using a novel automated comparison of whole-genome sequences.</title>
        <authorList>
            <person name="Verstappen K.M."/>
            <person name="Huijbregts L."/>
            <person name="Spaninks M."/>
            <person name="Wagenaar J.A."/>
            <person name="Fluit A.C."/>
            <person name="Duim B."/>
        </authorList>
    </citation>
    <scope>NUCLEOTIDE SEQUENCE [LARGE SCALE GENOMIC DNA]</scope>
    <source>
        <strain evidence="8 9">215070706401-1</strain>
    </source>
</reference>
<feature type="domain" description="Ketopantoate reductase C-terminal" evidence="7">
    <location>
        <begin position="160"/>
        <end position="279"/>
    </location>
</feature>
<name>A0A2A4H0J5_9STAP</name>
<proteinExistence type="inferred from homology"/>
<dbReference type="NCBIfam" id="NF009542">
    <property type="entry name" value="PRK12921.1-4"/>
    <property type="match status" value="1"/>
</dbReference>
<dbReference type="Pfam" id="PF08546">
    <property type="entry name" value="ApbA_C"/>
    <property type="match status" value="1"/>
</dbReference>
<dbReference type="InterPro" id="IPR003710">
    <property type="entry name" value="ApbA"/>
</dbReference>
<dbReference type="PANTHER" id="PTHR21708">
    <property type="entry name" value="PROBABLE 2-DEHYDROPANTOATE 2-REDUCTASE"/>
    <property type="match status" value="1"/>
</dbReference>
<comment type="caution">
    <text evidence="8">The sequence shown here is derived from an EMBL/GenBank/DDBJ whole genome shotgun (WGS) entry which is preliminary data.</text>
</comment>
<dbReference type="GO" id="GO:0015940">
    <property type="term" value="P:pantothenate biosynthetic process"/>
    <property type="evidence" value="ECO:0007669"/>
    <property type="project" value="UniProtKB-UniPathway"/>
</dbReference>
<evidence type="ECO:0000313" key="8">
    <source>
        <dbReference type="EMBL" id="PCF56934.1"/>
    </source>
</evidence>
<comment type="catalytic activity">
    <reaction evidence="5">
        <text>(R)-pantoate + NADP(+) = 2-dehydropantoate + NADPH + H(+)</text>
        <dbReference type="Rhea" id="RHEA:16233"/>
        <dbReference type="ChEBI" id="CHEBI:11561"/>
        <dbReference type="ChEBI" id="CHEBI:15378"/>
        <dbReference type="ChEBI" id="CHEBI:15980"/>
        <dbReference type="ChEBI" id="CHEBI:57783"/>
        <dbReference type="ChEBI" id="CHEBI:58349"/>
        <dbReference type="EC" id="1.1.1.169"/>
    </reaction>
</comment>
<organism evidence="8 9">
    <name type="scientific">Staphylococcus delphini</name>
    <dbReference type="NCBI Taxonomy" id="53344"/>
    <lineage>
        <taxon>Bacteria</taxon>
        <taxon>Bacillati</taxon>
        <taxon>Bacillota</taxon>
        <taxon>Bacilli</taxon>
        <taxon>Bacillales</taxon>
        <taxon>Staphylococcaceae</taxon>
        <taxon>Staphylococcus</taxon>
        <taxon>Staphylococcus intermedius group</taxon>
    </lineage>
</organism>
<dbReference type="GO" id="GO:0005737">
    <property type="term" value="C:cytoplasm"/>
    <property type="evidence" value="ECO:0007669"/>
    <property type="project" value="TreeGrafter"/>
</dbReference>
<feature type="domain" description="Ketopantoate reductase N-terminal" evidence="6">
    <location>
        <begin position="4"/>
        <end position="133"/>
    </location>
</feature>
<comment type="catalytic activity">
    <reaction evidence="4">
        <text>6-phospho-D-gluconate + NADP(+) = D-ribulose 5-phosphate + CO2 + NADPH</text>
        <dbReference type="Rhea" id="RHEA:10116"/>
        <dbReference type="ChEBI" id="CHEBI:16526"/>
        <dbReference type="ChEBI" id="CHEBI:57783"/>
        <dbReference type="ChEBI" id="CHEBI:58121"/>
        <dbReference type="ChEBI" id="CHEBI:58349"/>
        <dbReference type="ChEBI" id="CHEBI:58759"/>
        <dbReference type="EC" id="1.1.1.44"/>
    </reaction>
</comment>
<keyword evidence="3 5" id="KW-0560">Oxidoreductase</keyword>
<comment type="similarity">
    <text evidence="1 5">Belongs to the ketopantoate reductase family.</text>
</comment>
<dbReference type="InterPro" id="IPR036291">
    <property type="entry name" value="NAD(P)-bd_dom_sf"/>
</dbReference>
<dbReference type="EC" id="1.1.1.169" evidence="5"/>
<dbReference type="Gene3D" id="3.40.50.720">
    <property type="entry name" value="NAD(P)-binding Rossmann-like Domain"/>
    <property type="match status" value="1"/>
</dbReference>
<dbReference type="GO" id="GO:0004616">
    <property type="term" value="F:phosphogluconate dehydrogenase (decarboxylating) activity"/>
    <property type="evidence" value="ECO:0007669"/>
    <property type="project" value="UniProtKB-EC"/>
</dbReference>
<dbReference type="UniPathway" id="UPA00028">
    <property type="reaction ID" value="UER00004"/>
</dbReference>
<dbReference type="SUPFAM" id="SSF48179">
    <property type="entry name" value="6-phosphogluconate dehydrogenase C-terminal domain-like"/>
    <property type="match status" value="1"/>
</dbReference>
<dbReference type="FunFam" id="1.10.1040.10:FF:000017">
    <property type="entry name" value="2-dehydropantoate 2-reductase"/>
    <property type="match status" value="1"/>
</dbReference>
<dbReference type="InterPro" id="IPR008927">
    <property type="entry name" value="6-PGluconate_DH-like_C_sf"/>
</dbReference>
<dbReference type="EMBL" id="MWUU01000002">
    <property type="protein sequence ID" value="PCF56934.1"/>
    <property type="molecule type" value="Genomic_DNA"/>
</dbReference>
<dbReference type="Pfam" id="PF02558">
    <property type="entry name" value="ApbA"/>
    <property type="match status" value="1"/>
</dbReference>
<protein>
    <recommendedName>
        <fullName evidence="5">2-dehydropantoate 2-reductase</fullName>
        <ecNumber evidence="5">1.1.1.169</ecNumber>
    </recommendedName>
    <alternativeName>
        <fullName evidence="5">Ketopantoate reductase</fullName>
    </alternativeName>
</protein>
<keyword evidence="5" id="KW-0566">Pantothenate biosynthesis</keyword>
<dbReference type="InterPro" id="IPR013332">
    <property type="entry name" value="KPR_N"/>
</dbReference>
<evidence type="ECO:0000256" key="2">
    <source>
        <dbReference type="ARBA" id="ARBA00022857"/>
    </source>
</evidence>
<evidence type="ECO:0000256" key="5">
    <source>
        <dbReference type="RuleBase" id="RU362068"/>
    </source>
</evidence>
<keyword evidence="2 5" id="KW-0521">NADP</keyword>
<dbReference type="RefSeq" id="WP_096591573.1">
    <property type="nucleotide sequence ID" value="NZ_MWUU01000002.1"/>
</dbReference>
<dbReference type="Proteomes" id="UP000218335">
    <property type="component" value="Unassembled WGS sequence"/>
</dbReference>
<dbReference type="PANTHER" id="PTHR21708:SF26">
    <property type="entry name" value="2-DEHYDROPANTOATE 2-REDUCTASE"/>
    <property type="match status" value="1"/>
</dbReference>
<dbReference type="Gene3D" id="1.10.1040.10">
    <property type="entry name" value="N-(1-d-carboxylethyl)-l-norvaline Dehydrogenase, domain 2"/>
    <property type="match status" value="1"/>
</dbReference>
<gene>
    <name evidence="8" type="ORF">B5C08_02540</name>
</gene>
<evidence type="ECO:0000256" key="3">
    <source>
        <dbReference type="ARBA" id="ARBA00023002"/>
    </source>
</evidence>
<comment type="pathway">
    <text evidence="5">Cofactor biosynthesis; (R)-pantothenate biosynthesis; (R)-pantoate from 3-methyl-2-oxobutanoate: step 2/2.</text>
</comment>